<evidence type="ECO:0000256" key="1">
    <source>
        <dbReference type="SAM" id="MobiDB-lite"/>
    </source>
</evidence>
<feature type="region of interest" description="Disordered" evidence="1">
    <location>
        <begin position="1"/>
        <end position="31"/>
    </location>
</feature>
<protein>
    <submittedName>
        <fullName evidence="2">Uncharacterized protein</fullName>
    </submittedName>
</protein>
<accession>A0A7Z7J4F0</accession>
<proteinExistence type="predicted"/>
<reference evidence="2 3" key="1">
    <citation type="submission" date="2018-01" db="EMBL/GenBank/DDBJ databases">
        <authorList>
            <person name="Clerissi C."/>
        </authorList>
    </citation>
    <scope>NUCLEOTIDE SEQUENCE [LARGE SCALE GENOMIC DNA]</scope>
    <source>
        <strain evidence="2">Cupriavidus taiwanensis STM 6021</strain>
    </source>
</reference>
<sequence>MARPAHRDTYGQASDDTHLDGPLLISAGHKP</sequence>
<dbReference type="EMBL" id="OGUU01000002">
    <property type="protein sequence ID" value="SPC07168.1"/>
    <property type="molecule type" value="Genomic_DNA"/>
</dbReference>
<evidence type="ECO:0000313" key="2">
    <source>
        <dbReference type="EMBL" id="SPC07168.1"/>
    </source>
</evidence>
<organism evidence="2 3">
    <name type="scientific">Cupriavidus taiwanensis</name>
    <dbReference type="NCBI Taxonomy" id="164546"/>
    <lineage>
        <taxon>Bacteria</taxon>
        <taxon>Pseudomonadati</taxon>
        <taxon>Pseudomonadota</taxon>
        <taxon>Betaproteobacteria</taxon>
        <taxon>Burkholderiales</taxon>
        <taxon>Burkholderiaceae</taxon>
        <taxon>Cupriavidus</taxon>
    </lineage>
</organism>
<gene>
    <name evidence="2" type="ORF">CBM2594_A100028</name>
</gene>
<name>A0A7Z7J4F0_9BURK</name>
<dbReference type="AlphaFoldDB" id="A0A7Z7J4F0"/>
<dbReference type="Proteomes" id="UP000257139">
    <property type="component" value="Chromosome CBM2594_a"/>
</dbReference>
<feature type="compositionally biased region" description="Basic and acidic residues" evidence="1">
    <location>
        <begin position="1"/>
        <end position="19"/>
    </location>
</feature>
<comment type="caution">
    <text evidence="2">The sequence shown here is derived from an EMBL/GenBank/DDBJ whole genome shotgun (WGS) entry which is preliminary data.</text>
</comment>
<evidence type="ECO:0000313" key="3">
    <source>
        <dbReference type="Proteomes" id="UP000257139"/>
    </source>
</evidence>